<comment type="caution">
    <text evidence="1">The sequence shown here is derived from an EMBL/GenBank/DDBJ whole genome shotgun (WGS) entry which is preliminary data.</text>
</comment>
<sequence>MPVEQTGESPAGGGDSQRSLPTPFLTKTYQLVDDPAIDDLISWNEDGTTFIVWRPAEFARDLLPKYFKHNNFSSFVRQLNTYGFRKVVPDRWEFANEYFRRGEKGLLRDIQRRKISPTAVAAPAVQATTSAAVAVNAQAVTVAVPAAIRIISPTNSGDEQVLSSNSSPAATATTTAIRATSCTTTPEILEENERLRKENAQLNQELNRLRSLCGNIYNLMSSYAVNQPETSGGGSIGGALELLSARLNTAEMECGDGSDGGGMKAELQEDVCPRLFGVSIGAKRVRRNDDEEDTTTRQQGGKEQVHPPQTSDVKSEPLDSGGTGSREEPSWLDIRMSCKSDGES</sequence>
<accession>A0ACC0A3S3</accession>
<reference evidence="2" key="1">
    <citation type="journal article" date="2023" name="Nat. Plants">
        <title>Single-cell RNA sequencing provides a high-resolution roadmap for understanding the multicellular compartmentation of specialized metabolism.</title>
        <authorList>
            <person name="Sun S."/>
            <person name="Shen X."/>
            <person name="Li Y."/>
            <person name="Li Y."/>
            <person name="Wang S."/>
            <person name="Li R."/>
            <person name="Zhang H."/>
            <person name="Shen G."/>
            <person name="Guo B."/>
            <person name="Wei J."/>
            <person name="Xu J."/>
            <person name="St-Pierre B."/>
            <person name="Chen S."/>
            <person name="Sun C."/>
        </authorList>
    </citation>
    <scope>NUCLEOTIDE SEQUENCE [LARGE SCALE GENOMIC DNA]</scope>
</reference>
<name>A0ACC0A3S3_CATRO</name>
<organism evidence="1 2">
    <name type="scientific">Catharanthus roseus</name>
    <name type="common">Madagascar periwinkle</name>
    <name type="synonym">Vinca rosea</name>
    <dbReference type="NCBI Taxonomy" id="4058"/>
    <lineage>
        <taxon>Eukaryota</taxon>
        <taxon>Viridiplantae</taxon>
        <taxon>Streptophyta</taxon>
        <taxon>Embryophyta</taxon>
        <taxon>Tracheophyta</taxon>
        <taxon>Spermatophyta</taxon>
        <taxon>Magnoliopsida</taxon>
        <taxon>eudicotyledons</taxon>
        <taxon>Gunneridae</taxon>
        <taxon>Pentapetalae</taxon>
        <taxon>asterids</taxon>
        <taxon>lamiids</taxon>
        <taxon>Gentianales</taxon>
        <taxon>Apocynaceae</taxon>
        <taxon>Rauvolfioideae</taxon>
        <taxon>Vinceae</taxon>
        <taxon>Catharanthinae</taxon>
        <taxon>Catharanthus</taxon>
    </lineage>
</organism>
<dbReference type="EMBL" id="CM044707">
    <property type="protein sequence ID" value="KAI5655543.1"/>
    <property type="molecule type" value="Genomic_DNA"/>
</dbReference>
<gene>
    <name evidence="1" type="ORF">M9H77_32730</name>
</gene>
<evidence type="ECO:0000313" key="2">
    <source>
        <dbReference type="Proteomes" id="UP001060085"/>
    </source>
</evidence>
<proteinExistence type="predicted"/>
<dbReference type="Proteomes" id="UP001060085">
    <property type="component" value="Linkage Group LG07"/>
</dbReference>
<keyword evidence="2" id="KW-1185">Reference proteome</keyword>
<protein>
    <submittedName>
        <fullName evidence="1">Uncharacterized protein</fullName>
    </submittedName>
</protein>
<evidence type="ECO:0000313" key="1">
    <source>
        <dbReference type="EMBL" id="KAI5655543.1"/>
    </source>
</evidence>